<name>A0A679GKF8_9GAMM</name>
<evidence type="ECO:0000313" key="1">
    <source>
        <dbReference type="EMBL" id="BCA28848.1"/>
    </source>
</evidence>
<evidence type="ECO:0000313" key="2">
    <source>
        <dbReference type="Proteomes" id="UP000501237"/>
    </source>
</evidence>
<dbReference type="RefSeq" id="WP_172433663.1">
    <property type="nucleotide sequence ID" value="NZ_AP022642.1"/>
</dbReference>
<dbReference type="KEGG" id="poj:PtoMrB4_28250"/>
<sequence>MFKKLKGILGIQPKPAGENSYGEHLRGGADETWPEALNRFESFCLSLHAFYDEEGETYELYFDEYFQDGTLFEWSGAVSDEDLLSAETQHAFAMPEELKALFRKRFAIYDVIADRGRWGDRRILEIYGRSTSTSYPCLHAFCPAIAWNFGEYFAREELSEEQIAYLSANYFCFGRWSDDDHYCTYLLVDRHGNYGRFRFHTEDYPGTLQRLEPLLIGEPLDMTLDALMVWAINSSMEYLLERNDLPSPYGKKA</sequence>
<reference evidence="1 2" key="1">
    <citation type="journal article" date="2020" name="Microbiol. Resour. Announc.">
        <title>Complete genome sequence of Pseudomonas otitidis strain MrB4, isolated from Lake Biwa in Japan.</title>
        <authorList>
            <person name="Miyazaki K."/>
            <person name="Hase E."/>
            <person name="Maruya T."/>
        </authorList>
    </citation>
    <scope>NUCLEOTIDE SEQUENCE [LARGE SCALE GENOMIC DNA]</scope>
    <source>
        <strain evidence="1 2">MrB4</strain>
    </source>
</reference>
<gene>
    <name evidence="1" type="ORF">PtoMrB4_28250</name>
</gene>
<evidence type="ECO:0008006" key="3">
    <source>
        <dbReference type="Google" id="ProtNLM"/>
    </source>
</evidence>
<proteinExistence type="predicted"/>
<dbReference type="AlphaFoldDB" id="A0A679GKF8"/>
<protein>
    <recommendedName>
        <fullName evidence="3">SMI1/KNR4 family protein</fullName>
    </recommendedName>
</protein>
<dbReference type="Proteomes" id="UP000501237">
    <property type="component" value="Chromosome"/>
</dbReference>
<dbReference type="EMBL" id="AP022642">
    <property type="protein sequence ID" value="BCA28848.1"/>
    <property type="molecule type" value="Genomic_DNA"/>
</dbReference>
<dbReference type="GeneID" id="57398043"/>
<accession>A0A679GKF8</accession>
<organism evidence="1 2">
    <name type="scientific">Metapseudomonas otitidis</name>
    <dbReference type="NCBI Taxonomy" id="319939"/>
    <lineage>
        <taxon>Bacteria</taxon>
        <taxon>Pseudomonadati</taxon>
        <taxon>Pseudomonadota</taxon>
        <taxon>Gammaproteobacteria</taxon>
        <taxon>Pseudomonadales</taxon>
        <taxon>Pseudomonadaceae</taxon>
        <taxon>Metapseudomonas</taxon>
    </lineage>
</organism>